<keyword evidence="5 8" id="KW-0689">Ribosomal protein</keyword>
<reference evidence="11" key="1">
    <citation type="journal article" date="2019" name="Int. J. Syst. Evol. Microbiol.">
        <title>The Global Catalogue of Microorganisms (GCM) 10K type strain sequencing project: providing services to taxonomists for standard genome sequencing and annotation.</title>
        <authorList>
            <consortium name="The Broad Institute Genomics Platform"/>
            <consortium name="The Broad Institute Genome Sequencing Center for Infectious Disease"/>
            <person name="Wu L."/>
            <person name="Ma J."/>
        </authorList>
    </citation>
    <scope>NUCLEOTIDE SEQUENCE [LARGE SCALE GENOMIC DNA]</scope>
    <source>
        <strain evidence="11">JCM 17555</strain>
    </source>
</reference>
<dbReference type="PANTHER" id="PTHR33398:SF1">
    <property type="entry name" value="SMALL RIBOSOMAL SUBUNIT PROTEIN BS20C"/>
    <property type="match status" value="1"/>
</dbReference>
<evidence type="ECO:0000256" key="8">
    <source>
        <dbReference type="HAMAP-Rule" id="MF_00500"/>
    </source>
</evidence>
<organism evidence="10 11">
    <name type="scientific">Allohahella marinimesophila</name>
    <dbReference type="NCBI Taxonomy" id="1054972"/>
    <lineage>
        <taxon>Bacteria</taxon>
        <taxon>Pseudomonadati</taxon>
        <taxon>Pseudomonadota</taxon>
        <taxon>Gammaproteobacteria</taxon>
        <taxon>Oceanospirillales</taxon>
        <taxon>Hahellaceae</taxon>
        <taxon>Allohahella</taxon>
    </lineage>
</organism>
<feature type="compositionally biased region" description="Basic residues" evidence="9">
    <location>
        <begin position="7"/>
        <end position="20"/>
    </location>
</feature>
<evidence type="ECO:0000256" key="5">
    <source>
        <dbReference type="ARBA" id="ARBA00022980"/>
    </source>
</evidence>
<name>A0ABP7PTF5_9GAMM</name>
<dbReference type="NCBIfam" id="TIGR00029">
    <property type="entry name" value="S20"/>
    <property type="match status" value="1"/>
</dbReference>
<proteinExistence type="inferred from homology"/>
<keyword evidence="3 8" id="KW-0699">rRNA-binding</keyword>
<dbReference type="RefSeq" id="WP_344807939.1">
    <property type="nucleotide sequence ID" value="NZ_BAABBO010000014.1"/>
</dbReference>
<comment type="similarity">
    <text evidence="2 8">Belongs to the bacterial ribosomal protein bS20 family.</text>
</comment>
<evidence type="ECO:0000256" key="1">
    <source>
        <dbReference type="ARBA" id="ARBA00003134"/>
    </source>
</evidence>
<evidence type="ECO:0000256" key="3">
    <source>
        <dbReference type="ARBA" id="ARBA00022730"/>
    </source>
</evidence>
<dbReference type="InterPro" id="IPR036510">
    <property type="entry name" value="Ribosomal_bS20_sf"/>
</dbReference>
<evidence type="ECO:0000256" key="2">
    <source>
        <dbReference type="ARBA" id="ARBA00007634"/>
    </source>
</evidence>
<dbReference type="EMBL" id="BAABBO010000014">
    <property type="protein sequence ID" value="GAA3971023.1"/>
    <property type="molecule type" value="Genomic_DNA"/>
</dbReference>
<evidence type="ECO:0000256" key="7">
    <source>
        <dbReference type="ARBA" id="ARBA00035136"/>
    </source>
</evidence>
<dbReference type="Gene3D" id="1.20.58.110">
    <property type="entry name" value="Ribosomal protein S20"/>
    <property type="match status" value="1"/>
</dbReference>
<comment type="caution">
    <text evidence="10">The sequence shown here is derived from an EMBL/GenBank/DDBJ whole genome shotgun (WGS) entry which is preliminary data.</text>
</comment>
<gene>
    <name evidence="8 10" type="primary">rpsT</name>
    <name evidence="10" type="ORF">GCM10022278_30610</name>
</gene>
<dbReference type="SUPFAM" id="SSF46992">
    <property type="entry name" value="Ribosomal protein S20"/>
    <property type="match status" value="1"/>
</dbReference>
<keyword evidence="4 8" id="KW-0694">RNA-binding</keyword>
<dbReference type="HAMAP" id="MF_00500">
    <property type="entry name" value="Ribosomal_bS20"/>
    <property type="match status" value="1"/>
</dbReference>
<keyword evidence="6 8" id="KW-0687">Ribonucleoprotein</keyword>
<comment type="function">
    <text evidence="1 8">Binds directly to 16S ribosomal RNA.</text>
</comment>
<protein>
    <recommendedName>
        <fullName evidence="7 8">Small ribosomal subunit protein bS20</fullName>
    </recommendedName>
</protein>
<evidence type="ECO:0000256" key="9">
    <source>
        <dbReference type="SAM" id="MobiDB-lite"/>
    </source>
</evidence>
<evidence type="ECO:0000313" key="11">
    <source>
        <dbReference type="Proteomes" id="UP001501337"/>
    </source>
</evidence>
<dbReference type="Pfam" id="PF01649">
    <property type="entry name" value="Ribosomal_S20p"/>
    <property type="match status" value="1"/>
</dbReference>
<evidence type="ECO:0000256" key="4">
    <source>
        <dbReference type="ARBA" id="ARBA00022884"/>
    </source>
</evidence>
<accession>A0ABP7PTF5</accession>
<evidence type="ECO:0000313" key="10">
    <source>
        <dbReference type="EMBL" id="GAA3971023.1"/>
    </source>
</evidence>
<evidence type="ECO:0000256" key="6">
    <source>
        <dbReference type="ARBA" id="ARBA00023274"/>
    </source>
</evidence>
<dbReference type="Proteomes" id="UP001501337">
    <property type="component" value="Unassembled WGS sequence"/>
</dbReference>
<keyword evidence="11" id="KW-1185">Reference proteome</keyword>
<feature type="region of interest" description="Disordered" evidence="9">
    <location>
        <begin position="1"/>
        <end position="20"/>
    </location>
</feature>
<dbReference type="GO" id="GO:0005840">
    <property type="term" value="C:ribosome"/>
    <property type="evidence" value="ECO:0007669"/>
    <property type="project" value="UniProtKB-KW"/>
</dbReference>
<dbReference type="InterPro" id="IPR002583">
    <property type="entry name" value="Ribosomal_bS20"/>
</dbReference>
<sequence>MANIASAKKRARQQVKRRAHNMSIRSMVRTQTKKVITSIEAGNQEQAAAALKHAAPIIDSMVNKGIYTKNKAARTKSRLNARIKAMNAA</sequence>
<dbReference type="PANTHER" id="PTHR33398">
    <property type="entry name" value="30S RIBOSOMAL PROTEIN S20"/>
    <property type="match status" value="1"/>
</dbReference>